<protein>
    <recommendedName>
        <fullName evidence="5">Formate--tetrahydrofolate ligase</fullName>
        <ecNumber evidence="5">6.3.4.3</ecNumber>
    </recommendedName>
    <alternativeName>
        <fullName evidence="5">Formyltetrahydrofolate synthetase</fullName>
        <shortName evidence="5">FHS</shortName>
        <shortName evidence="5">FTHFS</shortName>
    </alternativeName>
</protein>
<dbReference type="CDD" id="cd00477">
    <property type="entry name" value="FTHFS"/>
    <property type="match status" value="1"/>
</dbReference>
<sequence>MQSDSQTPPLQPITEIAARLGIGDADLVPYGHTKAKVRLSVLEKHPPKGKLILVSAITPTAAGEGKTTTTIGLGQGLEKLGQRVCLALREPSLGPCLGMKGGATGGGQSQVHPADEINLHFTGDFHAVTAANNLLSAMLDNRIYHEGMSQIDPRRIQWRRVMDMNDRALRHIVLGLGGVLQGVPREGGFDITAASEIMAILCLAENFDDLKKRLARILVAFTHNDEPVTADSLHATGAMTALLKDALMPNLVQSTEGVPAFIHGGPFANIAHGCNSVIATKMAMGLADWAVTEAGFGFDLGAEKFFDIKCVSAGLDTAAVVLVATCRALKMHGGAKKDELTSPDPERLAKGLVNLDRHVENIKRFREPPIVCLNRFDTDTDAEIQIVREHCENKLKVPFAVSDHFANGGDGAVELAKVVMQHAEKTPDPFHPLYDWTEDIPTKIWKVAHGMYGAEKIEYSKKAQRDLKSLEKWGYDKLPVCIAKTQSSLSDDPKLYGRPLGFTVTVREILLSAGAGFVIPVTGEIMRMPGLPRNPQAEHIDVVDGHIEGIK</sequence>
<dbReference type="HAMAP" id="MF_01543">
    <property type="entry name" value="FTHFS"/>
    <property type="match status" value="1"/>
</dbReference>
<dbReference type="NCBIfam" id="NF010030">
    <property type="entry name" value="PRK13505.1"/>
    <property type="match status" value="1"/>
</dbReference>
<keyword evidence="4 5" id="KW-0067">ATP-binding</keyword>
<comment type="similarity">
    <text evidence="5">Belongs to the formate--tetrahydrofolate ligase family.</text>
</comment>
<dbReference type="Proteomes" id="UP001157733">
    <property type="component" value="Chromosome"/>
</dbReference>
<dbReference type="Gene3D" id="3.30.1510.10">
    <property type="entry name" value="Domain 2, N(10)-formyltetrahydrofolate synthetase"/>
    <property type="match status" value="1"/>
</dbReference>
<keyword evidence="7" id="KW-1185">Reference proteome</keyword>
<evidence type="ECO:0000313" key="6">
    <source>
        <dbReference type="EMBL" id="CAI2717910.1"/>
    </source>
</evidence>
<organism evidence="6 7">
    <name type="scientific">Nitrospina watsonii</name>
    <dbReference type="NCBI Taxonomy" id="1323948"/>
    <lineage>
        <taxon>Bacteria</taxon>
        <taxon>Pseudomonadati</taxon>
        <taxon>Nitrospinota/Tectimicrobiota group</taxon>
        <taxon>Nitrospinota</taxon>
        <taxon>Nitrospinia</taxon>
        <taxon>Nitrospinales</taxon>
        <taxon>Nitrospinaceae</taxon>
        <taxon>Nitrospina</taxon>
    </lineage>
</organism>
<evidence type="ECO:0000256" key="5">
    <source>
        <dbReference type="HAMAP-Rule" id="MF_01543"/>
    </source>
</evidence>
<dbReference type="Gene3D" id="3.40.50.300">
    <property type="entry name" value="P-loop containing nucleotide triphosphate hydrolases"/>
    <property type="match status" value="1"/>
</dbReference>
<evidence type="ECO:0000256" key="2">
    <source>
        <dbReference type="ARBA" id="ARBA00022598"/>
    </source>
</evidence>
<evidence type="ECO:0000313" key="7">
    <source>
        <dbReference type="Proteomes" id="UP001157733"/>
    </source>
</evidence>
<dbReference type="EC" id="6.3.4.3" evidence="5"/>
<evidence type="ECO:0000256" key="1">
    <source>
        <dbReference type="ARBA" id="ARBA00022563"/>
    </source>
</evidence>
<keyword evidence="3 5" id="KW-0547">Nucleotide-binding</keyword>
<proteinExistence type="inferred from homology"/>
<keyword evidence="1 5" id="KW-0554">One-carbon metabolism</keyword>
<dbReference type="Pfam" id="PF01268">
    <property type="entry name" value="FTHFS"/>
    <property type="match status" value="1"/>
</dbReference>
<dbReference type="InterPro" id="IPR000559">
    <property type="entry name" value="Formate_THF_ligase"/>
</dbReference>
<comment type="pathway">
    <text evidence="5">One-carbon metabolism; tetrahydrofolate interconversion.</text>
</comment>
<reference evidence="6 7" key="1">
    <citation type="submission" date="2022-09" db="EMBL/GenBank/DDBJ databases">
        <authorList>
            <person name="Kop L."/>
        </authorList>
    </citation>
    <scope>NUCLEOTIDE SEQUENCE [LARGE SCALE GENOMIC DNA]</scope>
    <source>
        <strain evidence="6 7">347</strain>
    </source>
</reference>
<comment type="catalytic activity">
    <reaction evidence="5">
        <text>(6S)-5,6,7,8-tetrahydrofolate + formate + ATP = (6R)-10-formyltetrahydrofolate + ADP + phosphate</text>
        <dbReference type="Rhea" id="RHEA:20221"/>
        <dbReference type="ChEBI" id="CHEBI:15740"/>
        <dbReference type="ChEBI" id="CHEBI:30616"/>
        <dbReference type="ChEBI" id="CHEBI:43474"/>
        <dbReference type="ChEBI" id="CHEBI:57453"/>
        <dbReference type="ChEBI" id="CHEBI:195366"/>
        <dbReference type="ChEBI" id="CHEBI:456216"/>
        <dbReference type="EC" id="6.3.4.3"/>
    </reaction>
</comment>
<dbReference type="RefSeq" id="WP_282010825.1">
    <property type="nucleotide sequence ID" value="NZ_OX336137.1"/>
</dbReference>
<evidence type="ECO:0000256" key="3">
    <source>
        <dbReference type="ARBA" id="ARBA00022741"/>
    </source>
</evidence>
<evidence type="ECO:0000256" key="4">
    <source>
        <dbReference type="ARBA" id="ARBA00022840"/>
    </source>
</evidence>
<dbReference type="SUPFAM" id="SSF52540">
    <property type="entry name" value="P-loop containing nucleoside triphosphate hydrolases"/>
    <property type="match status" value="1"/>
</dbReference>
<dbReference type="EMBL" id="OX336137">
    <property type="protein sequence ID" value="CAI2717910.1"/>
    <property type="molecule type" value="Genomic_DNA"/>
</dbReference>
<dbReference type="GO" id="GO:0004329">
    <property type="term" value="F:formate-tetrahydrofolate ligase activity"/>
    <property type="evidence" value="ECO:0007669"/>
    <property type="project" value="UniProtKB-EC"/>
</dbReference>
<feature type="binding site" evidence="5">
    <location>
        <begin position="60"/>
        <end position="67"/>
    </location>
    <ligand>
        <name>ATP</name>
        <dbReference type="ChEBI" id="CHEBI:30616"/>
    </ligand>
</feature>
<accession>A0ABN8VVU8</accession>
<keyword evidence="2 5" id="KW-0436">Ligase</keyword>
<name>A0ABN8VVU8_9BACT</name>
<dbReference type="InterPro" id="IPR027417">
    <property type="entry name" value="P-loop_NTPase"/>
</dbReference>
<gene>
    <name evidence="5 6" type="primary">fhs</name>
    <name evidence="6" type="ORF">NSPWAT_1051</name>
</gene>
<dbReference type="Gene3D" id="3.10.410.10">
    <property type="entry name" value="Formyltetrahydrofolate synthetase, domain 3"/>
    <property type="match status" value="1"/>
</dbReference>